<proteinExistence type="predicted"/>
<protein>
    <submittedName>
        <fullName evidence="1">Uncharacterized protein</fullName>
    </submittedName>
</protein>
<dbReference type="AlphaFoldDB" id="A0A179GFY0"/>
<name>A0A179GFY0_PURLI</name>
<comment type="caution">
    <text evidence="1">The sequence shown here is derived from an EMBL/GenBank/DDBJ whole genome shotgun (WGS) entry which is preliminary data.</text>
</comment>
<reference evidence="1 2" key="1">
    <citation type="submission" date="2016-01" db="EMBL/GenBank/DDBJ databases">
        <title>Biosynthesis of antibiotic leucinostatins and their inhibition on Phytophthora in bio-control Purpureocillium lilacinum.</title>
        <authorList>
            <person name="Wang G."/>
            <person name="Liu Z."/>
            <person name="Lin R."/>
            <person name="Li E."/>
            <person name="Mao Z."/>
            <person name="Ling J."/>
            <person name="Yin W."/>
            <person name="Xie B."/>
        </authorList>
    </citation>
    <scope>NUCLEOTIDE SEQUENCE [LARGE SCALE GENOMIC DNA]</scope>
    <source>
        <strain evidence="1">PLBJ-1</strain>
    </source>
</reference>
<evidence type="ECO:0000313" key="2">
    <source>
        <dbReference type="Proteomes" id="UP000078240"/>
    </source>
</evidence>
<dbReference type="Proteomes" id="UP000078240">
    <property type="component" value="Unassembled WGS sequence"/>
</dbReference>
<organism evidence="1 2">
    <name type="scientific">Purpureocillium lilacinum</name>
    <name type="common">Paecilomyces lilacinus</name>
    <dbReference type="NCBI Taxonomy" id="33203"/>
    <lineage>
        <taxon>Eukaryota</taxon>
        <taxon>Fungi</taxon>
        <taxon>Dikarya</taxon>
        <taxon>Ascomycota</taxon>
        <taxon>Pezizomycotina</taxon>
        <taxon>Sordariomycetes</taxon>
        <taxon>Hypocreomycetidae</taxon>
        <taxon>Hypocreales</taxon>
        <taxon>Ophiocordycipitaceae</taxon>
        <taxon>Purpureocillium</taxon>
    </lineage>
</organism>
<evidence type="ECO:0000313" key="1">
    <source>
        <dbReference type="EMBL" id="OAQ76029.1"/>
    </source>
</evidence>
<gene>
    <name evidence="1" type="ORF">VFPBJ_08389</name>
</gene>
<sequence length="95" mass="10322">MVHKSEQVCKFNGLLLQSTTRPTPAWPACPLPAHACCGAERARRHLFVTCATPSVDQRARIFMHLLSFCSLDGTGGRTTTPLIGWCVRRLVGAGS</sequence>
<accession>A0A179GFY0</accession>
<dbReference type="EMBL" id="LSBH01000007">
    <property type="protein sequence ID" value="OAQ76029.1"/>
    <property type="molecule type" value="Genomic_DNA"/>
</dbReference>